<proteinExistence type="predicted"/>
<dbReference type="EMBL" id="GBXM01096614">
    <property type="protein sequence ID" value="JAH11963.1"/>
    <property type="molecule type" value="Transcribed_RNA"/>
</dbReference>
<reference evidence="1" key="2">
    <citation type="journal article" date="2015" name="Fish Shellfish Immunol.">
        <title>Early steps in the European eel (Anguilla anguilla)-Vibrio vulnificus interaction in the gills: Role of the RtxA13 toxin.</title>
        <authorList>
            <person name="Callol A."/>
            <person name="Pajuelo D."/>
            <person name="Ebbesson L."/>
            <person name="Teles M."/>
            <person name="MacKenzie S."/>
            <person name="Amaro C."/>
        </authorList>
    </citation>
    <scope>NUCLEOTIDE SEQUENCE</scope>
</reference>
<evidence type="ECO:0000313" key="1">
    <source>
        <dbReference type="EMBL" id="JAH11963.1"/>
    </source>
</evidence>
<reference evidence="1" key="1">
    <citation type="submission" date="2014-11" db="EMBL/GenBank/DDBJ databases">
        <authorList>
            <person name="Amaro Gonzalez C."/>
        </authorList>
    </citation>
    <scope>NUCLEOTIDE SEQUENCE</scope>
</reference>
<accession>A0A0E9Q786</accession>
<dbReference type="AlphaFoldDB" id="A0A0E9Q786"/>
<protein>
    <submittedName>
        <fullName evidence="1">Uncharacterized protein</fullName>
    </submittedName>
</protein>
<sequence>MKQWILNARKIVIPQYLGMSHMFSHTLTMVYKLQL</sequence>
<name>A0A0E9Q786_ANGAN</name>
<organism evidence="1">
    <name type="scientific">Anguilla anguilla</name>
    <name type="common">European freshwater eel</name>
    <name type="synonym">Muraena anguilla</name>
    <dbReference type="NCBI Taxonomy" id="7936"/>
    <lineage>
        <taxon>Eukaryota</taxon>
        <taxon>Metazoa</taxon>
        <taxon>Chordata</taxon>
        <taxon>Craniata</taxon>
        <taxon>Vertebrata</taxon>
        <taxon>Euteleostomi</taxon>
        <taxon>Actinopterygii</taxon>
        <taxon>Neopterygii</taxon>
        <taxon>Teleostei</taxon>
        <taxon>Anguilliformes</taxon>
        <taxon>Anguillidae</taxon>
        <taxon>Anguilla</taxon>
    </lineage>
</organism>
<dbReference type="EMBL" id="GBXM01098095">
    <property type="protein sequence ID" value="JAH10482.1"/>
    <property type="molecule type" value="Transcribed_RNA"/>
</dbReference>